<evidence type="ECO:0000256" key="6">
    <source>
        <dbReference type="ARBA" id="ARBA00022825"/>
    </source>
</evidence>
<dbReference type="InterPro" id="IPR008256">
    <property type="entry name" value="Peptidase_S1B"/>
</dbReference>
<dbReference type="GO" id="GO:0008236">
    <property type="term" value="F:serine-type peptidase activity"/>
    <property type="evidence" value="ECO:0007669"/>
    <property type="project" value="UniProtKB-KW"/>
</dbReference>
<evidence type="ECO:0008006" key="8">
    <source>
        <dbReference type="Google" id="ProtNLM"/>
    </source>
</evidence>
<dbReference type="AlphaFoldDB" id="A0A382C8D0"/>
<evidence type="ECO:0000256" key="2">
    <source>
        <dbReference type="ARBA" id="ARBA00010541"/>
    </source>
</evidence>
<evidence type="ECO:0000256" key="1">
    <source>
        <dbReference type="ARBA" id="ARBA00008764"/>
    </source>
</evidence>
<organism evidence="7">
    <name type="scientific">marine metagenome</name>
    <dbReference type="NCBI Taxonomy" id="408172"/>
    <lineage>
        <taxon>unclassified sequences</taxon>
        <taxon>metagenomes</taxon>
        <taxon>ecological metagenomes</taxon>
    </lineage>
</organism>
<protein>
    <recommendedName>
        <fullName evidence="8">Serine protease</fullName>
    </recommendedName>
</protein>
<evidence type="ECO:0000256" key="5">
    <source>
        <dbReference type="ARBA" id="ARBA00022801"/>
    </source>
</evidence>
<proteinExistence type="inferred from homology"/>
<sequence>MKVRNLLFGLACVFCFGWLASSAEVNKVLIDDLAIKSSFQRGLEVLHKSNKTTPLKSLVQQLGRRKTTVSFPDEKGRNLAAADFYNNCKSSVLLVGRMYKCGKCTKWHVSSASGFAINDDVIATNYHVVENSDGVALGAMDSTGKTYAVKEVLAAHKADDVAILKLADANLKSLPLASTAPVGTSVSVISHPDGRYFTMTKGDVSRYFVARTKSGRAERMAITADYAKGSSGAPVMDSTGAVVGMVSATSSIYYNKAKGHNENLQMVVKSCVPVAAILRLLQFAD</sequence>
<dbReference type="InterPro" id="IPR043504">
    <property type="entry name" value="Peptidase_S1_PA_chymotrypsin"/>
</dbReference>
<dbReference type="SUPFAM" id="SSF50494">
    <property type="entry name" value="Trypsin-like serine proteases"/>
    <property type="match status" value="1"/>
</dbReference>
<keyword evidence="5" id="KW-0378">Hydrolase</keyword>
<keyword evidence="6" id="KW-0720">Serine protease</keyword>
<name>A0A382C8D0_9ZZZZ</name>
<dbReference type="PANTHER" id="PTHR43343:SF3">
    <property type="entry name" value="PROTEASE DO-LIKE 8, CHLOROPLASTIC"/>
    <property type="match status" value="1"/>
</dbReference>
<dbReference type="PRINTS" id="PR00839">
    <property type="entry name" value="V8PROTEASE"/>
</dbReference>
<keyword evidence="3" id="KW-0645">Protease</keyword>
<evidence type="ECO:0000313" key="7">
    <source>
        <dbReference type="EMBL" id="SVB21647.1"/>
    </source>
</evidence>
<accession>A0A382C8D0</accession>
<dbReference type="EMBL" id="UINC01033027">
    <property type="protein sequence ID" value="SVB21647.1"/>
    <property type="molecule type" value="Genomic_DNA"/>
</dbReference>
<dbReference type="GO" id="GO:0006508">
    <property type="term" value="P:proteolysis"/>
    <property type="evidence" value="ECO:0007669"/>
    <property type="project" value="UniProtKB-KW"/>
</dbReference>
<gene>
    <name evidence="7" type="ORF">METZ01_LOCUS174501</name>
</gene>
<comment type="similarity">
    <text evidence="2">Belongs to the peptidase S1C family.</text>
</comment>
<dbReference type="InterPro" id="IPR051201">
    <property type="entry name" value="Chloro_Bact_Ser_Proteases"/>
</dbReference>
<dbReference type="Pfam" id="PF13365">
    <property type="entry name" value="Trypsin_2"/>
    <property type="match status" value="1"/>
</dbReference>
<dbReference type="Gene3D" id="2.40.10.10">
    <property type="entry name" value="Trypsin-like serine proteases"/>
    <property type="match status" value="2"/>
</dbReference>
<keyword evidence="4" id="KW-0732">Signal</keyword>
<reference evidence="7" key="1">
    <citation type="submission" date="2018-05" db="EMBL/GenBank/DDBJ databases">
        <authorList>
            <person name="Lanie J.A."/>
            <person name="Ng W.-L."/>
            <person name="Kazmierczak K.M."/>
            <person name="Andrzejewski T.M."/>
            <person name="Davidsen T.M."/>
            <person name="Wayne K.J."/>
            <person name="Tettelin H."/>
            <person name="Glass J.I."/>
            <person name="Rusch D."/>
            <person name="Podicherti R."/>
            <person name="Tsui H.-C.T."/>
            <person name="Winkler M.E."/>
        </authorList>
    </citation>
    <scope>NUCLEOTIDE SEQUENCE</scope>
</reference>
<evidence type="ECO:0000256" key="3">
    <source>
        <dbReference type="ARBA" id="ARBA00022670"/>
    </source>
</evidence>
<comment type="similarity">
    <text evidence="1">Belongs to the peptidase S1B family.</text>
</comment>
<dbReference type="PANTHER" id="PTHR43343">
    <property type="entry name" value="PEPTIDASE S12"/>
    <property type="match status" value="1"/>
</dbReference>
<evidence type="ECO:0000256" key="4">
    <source>
        <dbReference type="ARBA" id="ARBA00022729"/>
    </source>
</evidence>
<dbReference type="InterPro" id="IPR009003">
    <property type="entry name" value="Peptidase_S1_PA"/>
</dbReference>